<feature type="transmembrane region" description="Helical" evidence="15">
    <location>
        <begin position="127"/>
        <end position="152"/>
    </location>
</feature>
<dbReference type="EMBL" id="MRZV01000009">
    <property type="protein sequence ID" value="PIK62593.1"/>
    <property type="molecule type" value="Genomic_DNA"/>
</dbReference>
<evidence type="ECO:0000256" key="2">
    <source>
        <dbReference type="ARBA" id="ARBA00006434"/>
    </source>
</evidence>
<dbReference type="GO" id="GO:0015075">
    <property type="term" value="F:monoatomic ion transmembrane transporter activity"/>
    <property type="evidence" value="ECO:0007669"/>
    <property type="project" value="UniProtKB-ARBA"/>
</dbReference>
<feature type="compositionally biased region" description="Basic and acidic residues" evidence="14">
    <location>
        <begin position="579"/>
        <end position="588"/>
    </location>
</feature>
<dbReference type="InterPro" id="IPR001734">
    <property type="entry name" value="Na/solute_symporter"/>
</dbReference>
<keyword evidence="8" id="KW-0406">Ion transport</keyword>
<dbReference type="Gene3D" id="1.20.1730.10">
    <property type="entry name" value="Sodium/glucose cotransporter"/>
    <property type="match status" value="1"/>
</dbReference>
<feature type="compositionally biased region" description="Polar residues" evidence="14">
    <location>
        <begin position="589"/>
        <end position="599"/>
    </location>
</feature>
<evidence type="ECO:0000256" key="10">
    <source>
        <dbReference type="ARBA" id="ARBA00023180"/>
    </source>
</evidence>
<feature type="transmembrane region" description="Helical" evidence="15">
    <location>
        <begin position="13"/>
        <end position="32"/>
    </location>
</feature>
<keyword evidence="11" id="KW-0739">Sodium transport</keyword>
<evidence type="ECO:0000256" key="8">
    <source>
        <dbReference type="ARBA" id="ARBA00023065"/>
    </source>
</evidence>
<keyword evidence="6 15" id="KW-1133">Transmembrane helix</keyword>
<dbReference type="PANTHER" id="PTHR42985:SF40">
    <property type="entry name" value="LD47995P-RELATED"/>
    <property type="match status" value="1"/>
</dbReference>
<dbReference type="Proteomes" id="UP000230750">
    <property type="component" value="Unassembled WGS sequence"/>
</dbReference>
<feature type="transmembrane region" description="Helical" evidence="15">
    <location>
        <begin position="52"/>
        <end position="72"/>
    </location>
</feature>
<evidence type="ECO:0000256" key="11">
    <source>
        <dbReference type="ARBA" id="ARBA00023201"/>
    </source>
</evidence>
<dbReference type="Pfam" id="PF00474">
    <property type="entry name" value="SSF"/>
    <property type="match status" value="1"/>
</dbReference>
<gene>
    <name evidence="16" type="ORF">BSL78_00489</name>
</gene>
<dbReference type="InterPro" id="IPR038377">
    <property type="entry name" value="Na/Glc_symporter_sf"/>
</dbReference>
<dbReference type="InterPro" id="IPR051163">
    <property type="entry name" value="Sodium:Solute_Symporter_SSF"/>
</dbReference>
<feature type="region of interest" description="Disordered" evidence="14">
    <location>
        <begin position="578"/>
        <end position="606"/>
    </location>
</feature>
<accession>A0A2G8LQR5</accession>
<keyword evidence="7" id="KW-0915">Sodium</keyword>
<feature type="transmembrane region" description="Helical" evidence="15">
    <location>
        <begin position="440"/>
        <end position="462"/>
    </location>
</feature>
<evidence type="ECO:0000313" key="17">
    <source>
        <dbReference type="Proteomes" id="UP000230750"/>
    </source>
</evidence>
<comment type="catalytic activity">
    <reaction evidence="12">
        <text>iodide(out) + 2 Na(+)(out) = iodide(in) + 2 Na(+)(in)</text>
        <dbReference type="Rhea" id="RHEA:71207"/>
        <dbReference type="ChEBI" id="CHEBI:16382"/>
        <dbReference type="ChEBI" id="CHEBI:29101"/>
    </reaction>
</comment>
<evidence type="ECO:0000256" key="12">
    <source>
        <dbReference type="ARBA" id="ARBA00036099"/>
    </source>
</evidence>
<feature type="transmembrane region" description="Helical" evidence="15">
    <location>
        <begin position="237"/>
        <end position="258"/>
    </location>
</feature>
<dbReference type="AlphaFoldDB" id="A0A2G8LQR5"/>
<name>A0A2G8LQR5_STIJA</name>
<feature type="transmembrane region" description="Helical" evidence="15">
    <location>
        <begin position="164"/>
        <end position="184"/>
    </location>
</feature>
<evidence type="ECO:0000256" key="4">
    <source>
        <dbReference type="ARBA" id="ARBA00022475"/>
    </source>
</evidence>
<organism evidence="16 17">
    <name type="scientific">Stichopus japonicus</name>
    <name type="common">Sea cucumber</name>
    <dbReference type="NCBI Taxonomy" id="307972"/>
    <lineage>
        <taxon>Eukaryota</taxon>
        <taxon>Metazoa</taxon>
        <taxon>Echinodermata</taxon>
        <taxon>Eleutherozoa</taxon>
        <taxon>Echinozoa</taxon>
        <taxon>Holothuroidea</taxon>
        <taxon>Aspidochirotacea</taxon>
        <taxon>Aspidochirotida</taxon>
        <taxon>Stichopodidae</taxon>
        <taxon>Apostichopus</taxon>
    </lineage>
</organism>
<comment type="subcellular location">
    <subcellularLocation>
        <location evidence="1">Cell membrane</location>
        <topology evidence="1">Multi-pass membrane protein</topology>
    </subcellularLocation>
</comment>
<dbReference type="GO" id="GO:0005886">
    <property type="term" value="C:plasma membrane"/>
    <property type="evidence" value="ECO:0007669"/>
    <property type="project" value="UniProtKB-SubCell"/>
</dbReference>
<dbReference type="STRING" id="307972.A0A2G8LQR5"/>
<dbReference type="PROSITE" id="PS00457">
    <property type="entry name" value="NA_SOLUT_SYMP_2"/>
    <property type="match status" value="1"/>
</dbReference>
<evidence type="ECO:0000313" key="16">
    <source>
        <dbReference type="EMBL" id="PIK62593.1"/>
    </source>
</evidence>
<comment type="similarity">
    <text evidence="2 13">Belongs to the sodium:solute symporter (SSF) (TC 2.A.21) family.</text>
</comment>
<dbReference type="CDD" id="cd11492">
    <property type="entry name" value="SLC5sbd_NIS-SMVT"/>
    <property type="match status" value="1"/>
</dbReference>
<evidence type="ECO:0000256" key="9">
    <source>
        <dbReference type="ARBA" id="ARBA00023136"/>
    </source>
</evidence>
<protein>
    <submittedName>
        <fullName evidence="16">Putative sodium-coupled monocarboxylate transporter 1</fullName>
    </submittedName>
</protein>
<feature type="transmembrane region" description="Helical" evidence="15">
    <location>
        <begin position="84"/>
        <end position="106"/>
    </location>
</feature>
<evidence type="ECO:0000256" key="14">
    <source>
        <dbReference type="SAM" id="MobiDB-lite"/>
    </source>
</evidence>
<evidence type="ECO:0000256" key="6">
    <source>
        <dbReference type="ARBA" id="ARBA00022989"/>
    </source>
</evidence>
<keyword evidence="5 15" id="KW-0812">Transmembrane</keyword>
<evidence type="ECO:0000256" key="15">
    <source>
        <dbReference type="SAM" id="Phobius"/>
    </source>
</evidence>
<dbReference type="PANTHER" id="PTHR42985">
    <property type="entry name" value="SODIUM-COUPLED MONOCARBOXYLATE TRANSPORTER"/>
    <property type="match status" value="1"/>
</dbReference>
<dbReference type="GO" id="GO:0098660">
    <property type="term" value="P:inorganic ion transmembrane transport"/>
    <property type="evidence" value="ECO:0007669"/>
    <property type="project" value="UniProtKB-ARBA"/>
</dbReference>
<dbReference type="NCBIfam" id="TIGR00813">
    <property type="entry name" value="sss"/>
    <property type="match status" value="1"/>
</dbReference>
<dbReference type="PROSITE" id="PS50283">
    <property type="entry name" value="NA_SOLUT_SYMP_3"/>
    <property type="match status" value="1"/>
</dbReference>
<dbReference type="GO" id="GO:0006814">
    <property type="term" value="P:sodium ion transport"/>
    <property type="evidence" value="ECO:0007669"/>
    <property type="project" value="UniProtKB-KW"/>
</dbReference>
<dbReference type="GO" id="GO:0015293">
    <property type="term" value="F:symporter activity"/>
    <property type="evidence" value="ECO:0007669"/>
    <property type="project" value="TreeGrafter"/>
</dbReference>
<keyword evidence="4" id="KW-1003">Cell membrane</keyword>
<keyword evidence="17" id="KW-1185">Reference proteome</keyword>
<reference evidence="16 17" key="1">
    <citation type="journal article" date="2017" name="PLoS Biol.">
        <title>The sea cucumber genome provides insights into morphological evolution and visceral regeneration.</title>
        <authorList>
            <person name="Zhang X."/>
            <person name="Sun L."/>
            <person name="Yuan J."/>
            <person name="Sun Y."/>
            <person name="Gao Y."/>
            <person name="Zhang L."/>
            <person name="Li S."/>
            <person name="Dai H."/>
            <person name="Hamel J.F."/>
            <person name="Liu C."/>
            <person name="Yu Y."/>
            <person name="Liu S."/>
            <person name="Lin W."/>
            <person name="Guo K."/>
            <person name="Jin S."/>
            <person name="Xu P."/>
            <person name="Storey K.B."/>
            <person name="Huan P."/>
            <person name="Zhang T."/>
            <person name="Zhou Y."/>
            <person name="Zhang J."/>
            <person name="Lin C."/>
            <person name="Li X."/>
            <person name="Xing L."/>
            <person name="Huo D."/>
            <person name="Sun M."/>
            <person name="Wang L."/>
            <person name="Mercier A."/>
            <person name="Li F."/>
            <person name="Yang H."/>
            <person name="Xiang J."/>
        </authorList>
    </citation>
    <scope>NUCLEOTIDE SEQUENCE [LARGE SCALE GENOMIC DNA]</scope>
    <source>
        <strain evidence="16">Shaxun</strain>
        <tissue evidence="16">Muscle</tissue>
    </source>
</reference>
<feature type="transmembrane region" description="Helical" evidence="15">
    <location>
        <begin position="279"/>
        <end position="304"/>
    </location>
</feature>
<evidence type="ECO:0000256" key="1">
    <source>
        <dbReference type="ARBA" id="ARBA00004651"/>
    </source>
</evidence>
<feature type="transmembrane region" description="Helical" evidence="15">
    <location>
        <begin position="191"/>
        <end position="217"/>
    </location>
</feature>
<evidence type="ECO:0000256" key="5">
    <source>
        <dbReference type="ARBA" id="ARBA00022692"/>
    </source>
</evidence>
<evidence type="ECO:0000256" key="3">
    <source>
        <dbReference type="ARBA" id="ARBA00022448"/>
    </source>
</evidence>
<dbReference type="InterPro" id="IPR018212">
    <property type="entry name" value="Na/solute_symporter_CS"/>
</dbReference>
<dbReference type="OrthoDB" id="6132759at2759"/>
<comment type="caution">
    <text evidence="16">The sequence shown here is derived from an EMBL/GenBank/DDBJ whole genome shotgun (WGS) entry which is preliminary data.</text>
</comment>
<feature type="transmembrane region" description="Helical" evidence="15">
    <location>
        <begin position="339"/>
        <end position="362"/>
    </location>
</feature>
<keyword evidence="3" id="KW-0813">Transport</keyword>
<sequence>MALNTFVLNVWDYLIIAGLFVFSSTVGLYYAFRDRKQQTSRGYFLGNRNMSIIPVSLSIVVSTLSAITYIGVPSEVYSHGPMFWLMSLSYIIGANMIATGFVPVFYNLDVTSVYEYLDIRFNKHVRYMVIFVECSNIFIYMGIVIYAPALALSTMTGLSPTGSILALGLVCTFYTTIGGIKAVIWTDVLHAALMFSGLLIISVTVCLDMEGGIAEVWRRSKEGQRSQLTEFNLDPTLRYSFWTVIVGGTINILSFAGAKQNLVQRYNSCKSEFQAKMAAFIGFLFVGVVTLAATFTGVTMYAYYAGCDPITTKRVSRPDQLIPLLIVDLFHTVPGLPGLLIVGAFSGSLSSVSSLVNALAAITGQDIVKTIWKDISEERYTLVVKILSAVYGLSAIGVAFIAATLGDVIQAILSFGAIFGAPVLGVFSLGLFCPRANSKGAFVGLLLGVAVGITLKVGSGYFPQSYSAPPLSESECDVITMPTSALAYSWSNTSHTTAINDGISPTLSIEKQRHPVTEIFSVSYLHYNTIDWLVTMVVGLIVSYLSGATDPATLDPKLLSPVVLSVFSCCWPKTGGSKMNDRNQDQHEYNMSVTDNSGGDKNVDIA</sequence>
<keyword evidence="10" id="KW-0325">Glycoprotein</keyword>
<proteinExistence type="inferred from homology"/>
<evidence type="ECO:0000256" key="13">
    <source>
        <dbReference type="RuleBase" id="RU362091"/>
    </source>
</evidence>
<evidence type="ECO:0000256" key="7">
    <source>
        <dbReference type="ARBA" id="ARBA00023053"/>
    </source>
</evidence>
<keyword evidence="9 15" id="KW-0472">Membrane</keyword>
<feature type="transmembrane region" description="Helical" evidence="15">
    <location>
        <begin position="411"/>
        <end position="433"/>
    </location>
</feature>
<feature type="transmembrane region" description="Helical" evidence="15">
    <location>
        <begin position="382"/>
        <end position="405"/>
    </location>
</feature>